<evidence type="ECO:0000313" key="2">
    <source>
        <dbReference type="EMBL" id="SES94826.1"/>
    </source>
</evidence>
<protein>
    <submittedName>
        <fullName evidence="1">Uncharacterized protein</fullName>
    </submittedName>
</protein>
<reference evidence="1 4" key="2">
    <citation type="submission" date="2019-07" db="EMBL/GenBank/DDBJ databases">
        <title>Whole genome shotgun sequence of Myxococcus fulvus NBRC 100333.</title>
        <authorList>
            <person name="Hosoyama A."/>
            <person name="Uohara A."/>
            <person name="Ohji S."/>
            <person name="Ichikawa N."/>
        </authorList>
    </citation>
    <scope>NUCLEOTIDE SEQUENCE [LARGE SCALE GENOMIC DNA]</scope>
    <source>
        <strain evidence="1 4">NBRC 100333</strain>
    </source>
</reference>
<evidence type="ECO:0000313" key="3">
    <source>
        <dbReference type="Proteomes" id="UP000183760"/>
    </source>
</evidence>
<dbReference type="Proteomes" id="UP000321514">
    <property type="component" value="Unassembled WGS sequence"/>
</dbReference>
<evidence type="ECO:0000313" key="4">
    <source>
        <dbReference type="Proteomes" id="UP000321514"/>
    </source>
</evidence>
<dbReference type="Proteomes" id="UP000183760">
    <property type="component" value="Unassembled WGS sequence"/>
</dbReference>
<dbReference type="EMBL" id="BJXR01000012">
    <property type="protein sequence ID" value="GEN05794.1"/>
    <property type="molecule type" value="Genomic_DNA"/>
</dbReference>
<sequence>MRRGSPVFLLWSCLLGGILPGCGEELSEPVLPDSTEQAEQQLLAAVTCPLGSSITNYAPPLKNTPQTVKVTGLATLSNCVSLVGPTVTSAEAPIDIVRPGYSCTNLLEFGASRLLIRWNTGETSTVVQTRVATQLNGNLVLLTQFGSVESGKFQGATVLRTTTYLNTDLVACSSPAGLPRLSGPTTLKVLSLR</sequence>
<dbReference type="EMBL" id="FOIB01000001">
    <property type="protein sequence ID" value="SES94826.1"/>
    <property type="molecule type" value="Genomic_DNA"/>
</dbReference>
<name>A0A511SV55_MYXFU</name>
<dbReference type="AlphaFoldDB" id="A0A511SV55"/>
<gene>
    <name evidence="1" type="ORF">MFU01_08310</name>
    <name evidence="2" type="ORF">SAMN05443572_101658</name>
</gene>
<accession>A0A511SV55</accession>
<evidence type="ECO:0000313" key="1">
    <source>
        <dbReference type="EMBL" id="GEN05794.1"/>
    </source>
</evidence>
<reference evidence="2 3" key="1">
    <citation type="submission" date="2016-10" db="EMBL/GenBank/DDBJ databases">
        <authorList>
            <person name="Varghese N."/>
            <person name="Submissions S."/>
        </authorList>
    </citation>
    <scope>NUCLEOTIDE SEQUENCE [LARGE SCALE GENOMIC DNA]</scope>
    <source>
        <strain evidence="2 3">DSM 16525</strain>
    </source>
</reference>
<comment type="caution">
    <text evidence="1">The sequence shown here is derived from an EMBL/GenBank/DDBJ whole genome shotgun (WGS) entry which is preliminary data.</text>
</comment>
<keyword evidence="3" id="KW-1185">Reference proteome</keyword>
<organism evidence="1 4">
    <name type="scientific">Myxococcus fulvus</name>
    <dbReference type="NCBI Taxonomy" id="33"/>
    <lineage>
        <taxon>Bacteria</taxon>
        <taxon>Pseudomonadati</taxon>
        <taxon>Myxococcota</taxon>
        <taxon>Myxococcia</taxon>
        <taxon>Myxococcales</taxon>
        <taxon>Cystobacterineae</taxon>
        <taxon>Myxococcaceae</taxon>
        <taxon>Myxococcus</taxon>
    </lineage>
</organism>
<proteinExistence type="predicted"/>